<evidence type="ECO:0000256" key="1">
    <source>
        <dbReference type="SAM" id="MobiDB-lite"/>
    </source>
</evidence>
<name>A0AAD6UF65_9AGAR</name>
<dbReference type="EMBL" id="JARJCN010000011">
    <property type="protein sequence ID" value="KAJ7096571.1"/>
    <property type="molecule type" value="Genomic_DNA"/>
</dbReference>
<dbReference type="Proteomes" id="UP001222325">
    <property type="component" value="Unassembled WGS sequence"/>
</dbReference>
<feature type="compositionally biased region" description="Polar residues" evidence="1">
    <location>
        <begin position="183"/>
        <end position="192"/>
    </location>
</feature>
<protein>
    <recommendedName>
        <fullName evidence="4">Extracellular mutant protein 11 C-terminal domain-containing protein</fullName>
    </recommendedName>
</protein>
<feature type="compositionally biased region" description="Pro residues" evidence="1">
    <location>
        <begin position="162"/>
        <end position="172"/>
    </location>
</feature>
<keyword evidence="3" id="KW-1185">Reference proteome</keyword>
<evidence type="ECO:0000313" key="2">
    <source>
        <dbReference type="EMBL" id="KAJ7096571.1"/>
    </source>
</evidence>
<reference evidence="2" key="1">
    <citation type="submission" date="2023-03" db="EMBL/GenBank/DDBJ databases">
        <title>Massive genome expansion in bonnet fungi (Mycena s.s.) driven by repeated elements and novel gene families across ecological guilds.</title>
        <authorList>
            <consortium name="Lawrence Berkeley National Laboratory"/>
            <person name="Harder C.B."/>
            <person name="Miyauchi S."/>
            <person name="Viragh M."/>
            <person name="Kuo A."/>
            <person name="Thoen E."/>
            <person name="Andreopoulos B."/>
            <person name="Lu D."/>
            <person name="Skrede I."/>
            <person name="Drula E."/>
            <person name="Henrissat B."/>
            <person name="Morin E."/>
            <person name="Kohler A."/>
            <person name="Barry K."/>
            <person name="LaButti K."/>
            <person name="Morin E."/>
            <person name="Salamov A."/>
            <person name="Lipzen A."/>
            <person name="Mereny Z."/>
            <person name="Hegedus B."/>
            <person name="Baldrian P."/>
            <person name="Stursova M."/>
            <person name="Weitz H."/>
            <person name="Taylor A."/>
            <person name="Grigoriev I.V."/>
            <person name="Nagy L.G."/>
            <person name="Martin F."/>
            <person name="Kauserud H."/>
        </authorList>
    </citation>
    <scope>NUCLEOTIDE SEQUENCE</scope>
    <source>
        <strain evidence="2">CBHHK173m</strain>
    </source>
</reference>
<feature type="region of interest" description="Disordered" evidence="1">
    <location>
        <begin position="1"/>
        <end position="343"/>
    </location>
</feature>
<gene>
    <name evidence="2" type="ORF">B0H15DRAFT_49826</name>
</gene>
<organism evidence="2 3">
    <name type="scientific">Mycena belliarum</name>
    <dbReference type="NCBI Taxonomy" id="1033014"/>
    <lineage>
        <taxon>Eukaryota</taxon>
        <taxon>Fungi</taxon>
        <taxon>Dikarya</taxon>
        <taxon>Basidiomycota</taxon>
        <taxon>Agaricomycotina</taxon>
        <taxon>Agaricomycetes</taxon>
        <taxon>Agaricomycetidae</taxon>
        <taxon>Agaricales</taxon>
        <taxon>Marasmiineae</taxon>
        <taxon>Mycenaceae</taxon>
        <taxon>Mycena</taxon>
    </lineage>
</organism>
<accession>A0AAD6UF65</accession>
<proteinExistence type="predicted"/>
<evidence type="ECO:0008006" key="4">
    <source>
        <dbReference type="Google" id="ProtNLM"/>
    </source>
</evidence>
<evidence type="ECO:0000313" key="3">
    <source>
        <dbReference type="Proteomes" id="UP001222325"/>
    </source>
</evidence>
<dbReference type="AlphaFoldDB" id="A0AAD6UF65"/>
<comment type="caution">
    <text evidence="2">The sequence shown here is derived from an EMBL/GenBank/DDBJ whole genome shotgun (WGS) entry which is preliminary data.</text>
</comment>
<feature type="compositionally biased region" description="Polar residues" evidence="1">
    <location>
        <begin position="67"/>
        <end position="83"/>
    </location>
</feature>
<sequence length="452" mass="49908">MSARQPFVPGGGSFLPSSRPESRAAHASTASSAPPHFVPDPSNPLNGGPKPQNTIAENAPLNIGGLTKSNRANPPSRRQSLQIANHLPRPGTSDGHSSASNHIARPATSDPHSKLKSNPAPNHRLQAHSLAKSHNIAAPTPLQARSAPSLFSNPAPFKTPAIPTPHTPPPIDPRTFRFAPDDPTQSQMSQLSPDREDSTMRLKTLPSQTAPHRRAFGGSRSITDLTREDEIYEVPATEVAGRNKRGRSEVDDDEDDEHAHVQSYNAPSKRFKTQKQVLDRRQNEENAYPDENEMFRRSSSPHDAQEYPLQQPRHHVPSRSTNHPLPDATDRFPTPYSNSPPQGASEIDRIVHLIKAEKFDFNIEARVEKYERAAEKWKACTRDEWTAGADDLSAQYTKIFDFAKAHMAEKFQLFAVCDDRLAKQDDVLADRDALLKSAKDLLVADSVNVLGK</sequence>